<reference evidence="4 5" key="1">
    <citation type="submission" date="2019-08" db="EMBL/GenBank/DDBJ databases">
        <title>Professor.</title>
        <authorList>
            <person name="Park J.S."/>
        </authorList>
    </citation>
    <scope>NUCLEOTIDE SEQUENCE [LARGE SCALE GENOMIC DNA]</scope>
    <source>
        <strain evidence="4 5">176CP5-101</strain>
    </source>
</reference>
<sequence length="244" mass="28981">MQKLLLLGFLLLFWTSGFSQNDTIVQYDQSKITPLKIGQEDLKAYLDDDKFDYVVIKTENTWWDGVTNWFYNLFRQFFEWLFGVDQAVGNLAVFLEILPYILLAILLFLIIRFFIKANTRSLVYSQKNPNMVSLSEEERIIKTEDIQQLIKDALEDNNYRLAIRYYYLFILKLLSERELIDWQLQKTNDDYIHELSASTLKKTFSRATLLYDYIWYGEFDIDHERYAKAEAVFVSLKKSIATDA</sequence>
<dbReference type="Proteomes" id="UP000321456">
    <property type="component" value="Unassembled WGS sequence"/>
</dbReference>
<evidence type="ECO:0000259" key="3">
    <source>
        <dbReference type="Pfam" id="PF13559"/>
    </source>
</evidence>
<dbReference type="Pfam" id="PF13559">
    <property type="entry name" value="DUF4129"/>
    <property type="match status" value="1"/>
</dbReference>
<dbReference type="RefSeq" id="WP_147744996.1">
    <property type="nucleotide sequence ID" value="NZ_VRUR01000002.1"/>
</dbReference>
<accession>A0A5C8V3U3</accession>
<evidence type="ECO:0000256" key="2">
    <source>
        <dbReference type="SAM" id="SignalP"/>
    </source>
</evidence>
<evidence type="ECO:0000256" key="1">
    <source>
        <dbReference type="SAM" id="Phobius"/>
    </source>
</evidence>
<feature type="transmembrane region" description="Helical" evidence="1">
    <location>
        <begin position="97"/>
        <end position="115"/>
    </location>
</feature>
<dbReference type="AlphaFoldDB" id="A0A5C8V3U3"/>
<feature type="signal peptide" evidence="2">
    <location>
        <begin position="1"/>
        <end position="19"/>
    </location>
</feature>
<keyword evidence="2" id="KW-0732">Signal</keyword>
<evidence type="ECO:0000313" key="5">
    <source>
        <dbReference type="Proteomes" id="UP000321456"/>
    </source>
</evidence>
<feature type="chain" id="PRO_5022924707" evidence="2">
    <location>
        <begin position="20"/>
        <end position="244"/>
    </location>
</feature>
<comment type="caution">
    <text evidence="4">The sequence shown here is derived from an EMBL/GenBank/DDBJ whole genome shotgun (WGS) entry which is preliminary data.</text>
</comment>
<proteinExistence type="predicted"/>
<dbReference type="InterPro" id="IPR025403">
    <property type="entry name" value="TgpA-like_C"/>
</dbReference>
<name>A0A5C8V3U3_9FLAO</name>
<feature type="domain" description="Protein-glutamine gamma-glutamyltransferase-like C-terminal" evidence="3">
    <location>
        <begin position="167"/>
        <end position="231"/>
    </location>
</feature>
<keyword evidence="1" id="KW-0812">Transmembrane</keyword>
<gene>
    <name evidence="4" type="ORF">FVB32_16885</name>
</gene>
<organism evidence="4 5">
    <name type="scientific">Flagellimonas hymeniacidonis</name>
    <dbReference type="NCBI Taxonomy" id="2603628"/>
    <lineage>
        <taxon>Bacteria</taxon>
        <taxon>Pseudomonadati</taxon>
        <taxon>Bacteroidota</taxon>
        <taxon>Flavobacteriia</taxon>
        <taxon>Flavobacteriales</taxon>
        <taxon>Flavobacteriaceae</taxon>
        <taxon>Flagellimonas</taxon>
    </lineage>
</organism>
<protein>
    <submittedName>
        <fullName evidence="4">DUF4129 domain-containing protein</fullName>
    </submittedName>
</protein>
<dbReference type="EMBL" id="VRUR01000002">
    <property type="protein sequence ID" value="TXN36224.1"/>
    <property type="molecule type" value="Genomic_DNA"/>
</dbReference>
<keyword evidence="5" id="KW-1185">Reference proteome</keyword>
<keyword evidence="1" id="KW-0472">Membrane</keyword>
<evidence type="ECO:0000313" key="4">
    <source>
        <dbReference type="EMBL" id="TXN36224.1"/>
    </source>
</evidence>
<keyword evidence="1" id="KW-1133">Transmembrane helix</keyword>